<dbReference type="SMART" id="SM00110">
    <property type="entry name" value="C1Q"/>
    <property type="match status" value="1"/>
</dbReference>
<comment type="subcellular location">
    <subcellularLocation>
        <location evidence="1">Secreted</location>
    </subcellularLocation>
</comment>
<feature type="compositionally biased region" description="Polar residues" evidence="4">
    <location>
        <begin position="115"/>
        <end position="124"/>
    </location>
</feature>
<dbReference type="EnsemblMetazoa" id="G2272.1">
    <property type="protein sequence ID" value="G2272.1:cds"/>
    <property type="gene ID" value="G2272"/>
</dbReference>
<dbReference type="SUPFAM" id="SSF49842">
    <property type="entry name" value="TNF-like"/>
    <property type="match status" value="1"/>
</dbReference>
<keyword evidence="3" id="KW-0732">Signal</keyword>
<dbReference type="Gene3D" id="2.60.120.40">
    <property type="match status" value="1"/>
</dbReference>
<accession>A0A8W8K708</accession>
<name>A0A8W8K708_MAGGI</name>
<reference evidence="6" key="1">
    <citation type="submission" date="2022-08" db="UniProtKB">
        <authorList>
            <consortium name="EnsemblMetazoa"/>
        </authorList>
    </citation>
    <scope>IDENTIFICATION</scope>
    <source>
        <strain evidence="6">05x7-T-G4-1.051#20</strain>
    </source>
</reference>
<dbReference type="Proteomes" id="UP000005408">
    <property type="component" value="Unassembled WGS sequence"/>
</dbReference>
<dbReference type="InterPro" id="IPR001073">
    <property type="entry name" value="C1q_dom"/>
</dbReference>
<organism evidence="6 7">
    <name type="scientific">Magallana gigas</name>
    <name type="common">Pacific oyster</name>
    <name type="synonym">Crassostrea gigas</name>
    <dbReference type="NCBI Taxonomy" id="29159"/>
    <lineage>
        <taxon>Eukaryota</taxon>
        <taxon>Metazoa</taxon>
        <taxon>Spiralia</taxon>
        <taxon>Lophotrochozoa</taxon>
        <taxon>Mollusca</taxon>
        <taxon>Bivalvia</taxon>
        <taxon>Autobranchia</taxon>
        <taxon>Pteriomorphia</taxon>
        <taxon>Ostreida</taxon>
        <taxon>Ostreoidea</taxon>
        <taxon>Ostreidae</taxon>
        <taxon>Magallana</taxon>
    </lineage>
</organism>
<feature type="domain" description="C1q" evidence="5">
    <location>
        <begin position="145"/>
        <end position="279"/>
    </location>
</feature>
<dbReference type="PANTHER" id="PTHR22923">
    <property type="entry name" value="CEREBELLIN-RELATED"/>
    <property type="match status" value="1"/>
</dbReference>
<feature type="compositionally biased region" description="Basic and acidic residues" evidence="4">
    <location>
        <begin position="94"/>
        <end position="111"/>
    </location>
</feature>
<dbReference type="InterPro" id="IPR050822">
    <property type="entry name" value="Cerebellin_Synaptic_Org"/>
</dbReference>
<keyword evidence="7" id="KW-1185">Reference proteome</keyword>
<proteinExistence type="predicted"/>
<evidence type="ECO:0000256" key="4">
    <source>
        <dbReference type="SAM" id="MobiDB-lite"/>
    </source>
</evidence>
<dbReference type="PROSITE" id="PS50871">
    <property type="entry name" value="C1Q"/>
    <property type="match status" value="1"/>
</dbReference>
<dbReference type="GO" id="GO:0005576">
    <property type="term" value="C:extracellular region"/>
    <property type="evidence" value="ECO:0007669"/>
    <property type="project" value="UniProtKB-SubCell"/>
</dbReference>
<evidence type="ECO:0000313" key="6">
    <source>
        <dbReference type="EnsemblMetazoa" id="G2272.1:cds"/>
    </source>
</evidence>
<dbReference type="Pfam" id="PF00386">
    <property type="entry name" value="C1q"/>
    <property type="match status" value="1"/>
</dbReference>
<evidence type="ECO:0000256" key="3">
    <source>
        <dbReference type="ARBA" id="ARBA00022729"/>
    </source>
</evidence>
<dbReference type="AlphaFoldDB" id="A0A8W8K708"/>
<dbReference type="InterPro" id="IPR008983">
    <property type="entry name" value="Tumour_necrosis_fac-like_dom"/>
</dbReference>
<dbReference type="PRINTS" id="PR00007">
    <property type="entry name" value="COMPLEMNTC1Q"/>
</dbReference>
<evidence type="ECO:0000256" key="2">
    <source>
        <dbReference type="ARBA" id="ARBA00022525"/>
    </source>
</evidence>
<feature type="region of interest" description="Disordered" evidence="4">
    <location>
        <begin position="89"/>
        <end position="134"/>
    </location>
</feature>
<sequence>MLYAVVFVACQEDFDFQFNKSELSVLDNYVKKLVEKEVKAQMEELKNGKKIQDETINALKSQVRSERQYREELETRLKVLEGQRDCLQRSGAETVEKDSEGKETVLGESTKDNALVTSENNTHQTRNHHGHSSSIKRFVTGQDTNAHSQVAFYAYMSHDLHSPSTGHVLVFDVVETNVGSGYNHYNGVFTAPSQGPYVFSWTVVSWFNSYVYSELRVNNRPLGKIITNSQDIHDEHIGSGVVVAVLNPGDVVRVRVAGSSGTLASTDRIYTSFAGWKLN</sequence>
<evidence type="ECO:0000256" key="1">
    <source>
        <dbReference type="ARBA" id="ARBA00004613"/>
    </source>
</evidence>
<evidence type="ECO:0000313" key="7">
    <source>
        <dbReference type="Proteomes" id="UP000005408"/>
    </source>
</evidence>
<dbReference type="PANTHER" id="PTHR22923:SF116">
    <property type="entry name" value="C1Q DOMAIN-CONTAINING PROTEIN"/>
    <property type="match status" value="1"/>
</dbReference>
<evidence type="ECO:0000259" key="5">
    <source>
        <dbReference type="PROSITE" id="PS50871"/>
    </source>
</evidence>
<keyword evidence="2" id="KW-0964">Secreted</keyword>
<protein>
    <recommendedName>
        <fullName evidence="5">C1q domain-containing protein</fullName>
    </recommendedName>
</protein>